<dbReference type="OrthoDB" id="10266662at2759"/>
<feature type="compositionally biased region" description="Acidic residues" evidence="4">
    <location>
        <begin position="128"/>
        <end position="140"/>
    </location>
</feature>
<dbReference type="STRING" id="1173701.A0A066X461"/>
<feature type="compositionally biased region" description="Acidic residues" evidence="4">
    <location>
        <begin position="107"/>
        <end position="120"/>
    </location>
</feature>
<dbReference type="GO" id="GO:0005654">
    <property type="term" value="C:nucleoplasm"/>
    <property type="evidence" value="ECO:0007669"/>
    <property type="project" value="TreeGrafter"/>
</dbReference>
<feature type="compositionally biased region" description="Basic and acidic residues" evidence="4">
    <location>
        <begin position="46"/>
        <end position="60"/>
    </location>
</feature>
<feature type="compositionally biased region" description="Basic residues" evidence="4">
    <location>
        <begin position="198"/>
        <end position="209"/>
    </location>
</feature>
<evidence type="ECO:0000313" key="5">
    <source>
        <dbReference type="EMBL" id="KDN60795.1"/>
    </source>
</evidence>
<evidence type="ECO:0000256" key="1">
    <source>
        <dbReference type="ARBA" id="ARBA00004123"/>
    </source>
</evidence>
<comment type="subcellular location">
    <subcellularLocation>
        <location evidence="1">Nucleus</location>
    </subcellularLocation>
</comment>
<name>A0A066X461_COLSU</name>
<dbReference type="GO" id="GO:0030691">
    <property type="term" value="C:Noc2p-Noc3p complex"/>
    <property type="evidence" value="ECO:0007669"/>
    <property type="project" value="TreeGrafter"/>
</dbReference>
<dbReference type="InterPro" id="IPR005343">
    <property type="entry name" value="Noc2"/>
</dbReference>
<evidence type="ECO:0000256" key="2">
    <source>
        <dbReference type="ARBA" id="ARBA00005907"/>
    </source>
</evidence>
<gene>
    <name evidence="5" type="ORF">CSUB01_08056</name>
</gene>
<organism evidence="5 6">
    <name type="scientific">Colletotrichum sublineola</name>
    <name type="common">Sorghum anthracnose fungus</name>
    <dbReference type="NCBI Taxonomy" id="1173701"/>
    <lineage>
        <taxon>Eukaryota</taxon>
        <taxon>Fungi</taxon>
        <taxon>Dikarya</taxon>
        <taxon>Ascomycota</taxon>
        <taxon>Pezizomycotina</taxon>
        <taxon>Sordariomycetes</taxon>
        <taxon>Hypocreomycetidae</taxon>
        <taxon>Glomerellales</taxon>
        <taxon>Glomerellaceae</taxon>
        <taxon>Colletotrichum</taxon>
        <taxon>Colletotrichum graminicola species complex</taxon>
    </lineage>
</organism>
<dbReference type="EMBL" id="JMSE01001472">
    <property type="protein sequence ID" value="KDN60795.1"/>
    <property type="molecule type" value="Genomic_DNA"/>
</dbReference>
<dbReference type="Proteomes" id="UP000027238">
    <property type="component" value="Unassembled WGS sequence"/>
</dbReference>
<dbReference type="Pfam" id="PF03715">
    <property type="entry name" value="Noc2"/>
    <property type="match status" value="1"/>
</dbReference>
<evidence type="ECO:0000313" key="6">
    <source>
        <dbReference type="Proteomes" id="UP000027238"/>
    </source>
</evidence>
<accession>A0A066X461</accession>
<dbReference type="AlphaFoldDB" id="A0A066X461"/>
<feature type="compositionally biased region" description="Basic and acidic residues" evidence="4">
    <location>
        <begin position="722"/>
        <end position="741"/>
    </location>
</feature>
<feature type="compositionally biased region" description="Basic residues" evidence="4">
    <location>
        <begin position="94"/>
        <end position="103"/>
    </location>
</feature>
<protein>
    <submittedName>
        <fullName evidence="5">Putative Noc2p family protein</fullName>
    </submittedName>
</protein>
<dbReference type="OMA" id="GCLRYYL"/>
<feature type="compositionally biased region" description="Acidic residues" evidence="4">
    <location>
        <begin position="746"/>
        <end position="782"/>
    </location>
</feature>
<dbReference type="eggNOG" id="KOG2256">
    <property type="taxonomic scope" value="Eukaryota"/>
</dbReference>
<comment type="caution">
    <text evidence="5">The sequence shown here is derived from an EMBL/GenBank/DDBJ whole genome shotgun (WGS) entry which is preliminary data.</text>
</comment>
<feature type="region of interest" description="Disordered" evidence="4">
    <location>
        <begin position="722"/>
        <end position="782"/>
    </location>
</feature>
<keyword evidence="6" id="KW-1185">Reference proteome</keyword>
<sequence length="782" mass="88788">MGSQKKNLKATKKFEKNHLKGVLDKRKETAKVKQRIQVKAKKQTKKTKDSEFFKNDEAAAKAKANGHQKDAKVSAMSVDDFFQGGFEDIIDKKASKKLGKRKRDAPAGDEADSGSDEFSGEEQPVASDSEDAGSEDDDENLGMTKEAMDKLAEKDPEFYKFLKENDPEALDFDENADLAEVDELSAGSDHSDDDEQPKKKRKKDAKKKAAAVEEEAVADNELTREMVSKWKKLIEEKQSLRAARQVVLAFRCAAHLNEDDADDERTQRYTISSPEVFHDILIVALRQIPEIISHHLPIKESASGKIYVPTDSKKFHTLSIMIKTFTASIIHLLSTLSDDATLKLTIGSLEPLIPYLMSFRKLLKALIKTVVNYWARPASSETTKITSFLVLRKLVVIGDKGIRETILKAVYQGLVSGCRATNVNTIQGINLMKNSAAELWGIDQNVGYTTAFTFIRQLAIHLRNSIVKKEKDAHKIVYNWQYTHSLDFWSCVLAEHCSPLKEAETGKEGQLKLLIYPLVQVTLGAMRLIPSPTFFPLRFHLIRSILRLSRATNTYIPLASALIEVLESADMRRFPKASSIKPLDFNVAYKAPKSYLRTRVYQDGVGEQVVELFSEYFTIWAKNIAFPEFTLPVLIQLKRWVKQARKTSTGNKNNKVISQIVLLVQKLEANAKFIEEKRAKIDFAPKDRAQVDSFLRDFDWEKTPLGAFVVVQRKIRDQKAKALEDARKEDEKKRREEEKDALTANVEDDSEEEYADELMDDQAEEMEEDDDDEEEDMEDDEE</sequence>
<evidence type="ECO:0000256" key="4">
    <source>
        <dbReference type="SAM" id="MobiDB-lite"/>
    </source>
</evidence>
<proteinExistence type="inferred from homology"/>
<feature type="region of interest" description="Disordered" evidence="4">
    <location>
        <begin position="1"/>
        <end position="74"/>
    </location>
</feature>
<dbReference type="PANTHER" id="PTHR12687:SF4">
    <property type="entry name" value="NUCLEOLAR COMPLEX PROTEIN 2 HOMOLOG"/>
    <property type="match status" value="1"/>
</dbReference>
<comment type="similarity">
    <text evidence="2">Belongs to the NOC2 family.</text>
</comment>
<dbReference type="HOGENOM" id="CLU_011272_0_0_1"/>
<dbReference type="GO" id="GO:0030690">
    <property type="term" value="C:Noc1p-Noc2p complex"/>
    <property type="evidence" value="ECO:0007669"/>
    <property type="project" value="TreeGrafter"/>
</dbReference>
<feature type="compositionally biased region" description="Basic residues" evidence="4">
    <location>
        <begin position="32"/>
        <end position="45"/>
    </location>
</feature>
<reference evidence="6" key="1">
    <citation type="journal article" date="2014" name="Genome Announc.">
        <title>Draft genome sequence of Colletotrichum sublineola, a destructive pathogen of cultivated sorghum.</title>
        <authorList>
            <person name="Baroncelli R."/>
            <person name="Sanz-Martin J.M."/>
            <person name="Rech G.E."/>
            <person name="Sukno S.A."/>
            <person name="Thon M.R."/>
        </authorList>
    </citation>
    <scope>NUCLEOTIDE SEQUENCE [LARGE SCALE GENOMIC DNA]</scope>
    <source>
        <strain evidence="6">TX430BB</strain>
    </source>
</reference>
<dbReference type="PANTHER" id="PTHR12687">
    <property type="entry name" value="NUCLEOLAR COMPLEX 2 AND RAD4-RELATED"/>
    <property type="match status" value="1"/>
</dbReference>
<feature type="region of interest" description="Disordered" evidence="4">
    <location>
        <begin position="184"/>
        <end position="213"/>
    </location>
</feature>
<evidence type="ECO:0000256" key="3">
    <source>
        <dbReference type="ARBA" id="ARBA00023242"/>
    </source>
</evidence>
<dbReference type="GO" id="GO:0042273">
    <property type="term" value="P:ribosomal large subunit biogenesis"/>
    <property type="evidence" value="ECO:0007669"/>
    <property type="project" value="TreeGrafter"/>
</dbReference>
<feature type="compositionally biased region" description="Basic residues" evidence="4">
    <location>
        <begin position="1"/>
        <end position="11"/>
    </location>
</feature>
<feature type="compositionally biased region" description="Basic and acidic residues" evidence="4">
    <location>
        <begin position="12"/>
        <end position="31"/>
    </location>
</feature>
<feature type="region of interest" description="Disordered" evidence="4">
    <location>
        <begin position="93"/>
        <end position="149"/>
    </location>
</feature>
<dbReference type="GO" id="GO:0005730">
    <property type="term" value="C:nucleolus"/>
    <property type="evidence" value="ECO:0007669"/>
    <property type="project" value="TreeGrafter"/>
</dbReference>
<keyword evidence="3" id="KW-0539">Nucleus</keyword>